<dbReference type="InterPro" id="IPR020013">
    <property type="entry name" value="Flagellar_FlgE/F/G"/>
</dbReference>
<dbReference type="PANTHER" id="PTHR30435">
    <property type="entry name" value="FLAGELLAR PROTEIN"/>
    <property type="match status" value="1"/>
</dbReference>
<proteinExistence type="inferred from homology"/>
<feature type="domain" description="Flagellar hook protein FlgE/F/G-like D1" evidence="7">
    <location>
        <begin position="81"/>
        <end position="147"/>
    </location>
</feature>
<reference evidence="9" key="1">
    <citation type="submission" date="2023-05" db="EMBL/GenBank/DDBJ databases">
        <title>Sedimentitalea sp. nov. JM2-8.</title>
        <authorList>
            <person name="Huang J."/>
        </authorList>
    </citation>
    <scope>NUCLEOTIDE SEQUENCE [LARGE SCALE GENOMIC DNA]</scope>
    <source>
        <strain evidence="9">KHS03</strain>
    </source>
</reference>
<evidence type="ECO:0000256" key="4">
    <source>
        <dbReference type="RuleBase" id="RU362116"/>
    </source>
</evidence>
<evidence type="ECO:0000259" key="7">
    <source>
        <dbReference type="Pfam" id="PF22692"/>
    </source>
</evidence>
<dbReference type="Pfam" id="PF00460">
    <property type="entry name" value="Flg_bb_rod"/>
    <property type="match status" value="1"/>
</dbReference>
<dbReference type="InterPro" id="IPR001444">
    <property type="entry name" value="Flag_bb_rod_N"/>
</dbReference>
<dbReference type="InterPro" id="IPR037925">
    <property type="entry name" value="FlgE/F/G-like"/>
</dbReference>
<dbReference type="EMBL" id="JASMWN010000026">
    <property type="protein sequence ID" value="MDU9006589.1"/>
    <property type="molecule type" value="Genomic_DNA"/>
</dbReference>
<dbReference type="InterPro" id="IPR053967">
    <property type="entry name" value="LlgE_F_G-like_D1"/>
</dbReference>
<sequence>MEAAGYVTLSRQSGLMSEMRIIANNIANAATSGYRQEGLIFSEYVQAAQDQSSLSMSRARIRNTSHDQGALTQTNGSFDFAIEGDGFFLIETPAGERLTRAGSFSPNADGDLVTMDGYRVLDAGGAPVFIPPDQTGISVAADGTLSANGQLLGEIGLVQPSDPLGLVREDGVRFRADAGVEPAESATILQGFVEGSNVNPILQVSRMIEVQRAYEMGQSFLETEDQRIRNAVKTLIK</sequence>
<dbReference type="InterPro" id="IPR019776">
    <property type="entry name" value="Flagellar_basal_body_rod_CS"/>
</dbReference>
<keyword evidence="3 4" id="KW-0975">Bacterial flagellum</keyword>
<keyword evidence="8" id="KW-0969">Cilium</keyword>
<comment type="caution">
    <text evidence="8">The sequence shown here is derived from an EMBL/GenBank/DDBJ whole genome shotgun (WGS) entry which is preliminary data.</text>
</comment>
<dbReference type="NCBIfam" id="TIGR03506">
    <property type="entry name" value="FlgEFG_subfam"/>
    <property type="match status" value="1"/>
</dbReference>
<comment type="subunit">
    <text evidence="4">The basal body constitutes a major portion of the flagellar organelle and consists of five rings (E,L,P,S, and M) mounted on a central rod. The rod consists of about 26 subunits of FlgG in the distal portion, and FlgB, FlgC and FlgF are thought to build up the proximal portion of the rod with about 6 subunits each.</text>
</comment>
<evidence type="ECO:0000313" key="8">
    <source>
        <dbReference type="EMBL" id="MDU9006589.1"/>
    </source>
</evidence>
<keyword evidence="8" id="KW-0282">Flagellum</keyword>
<dbReference type="NCBIfam" id="TIGR02490">
    <property type="entry name" value="flgF"/>
    <property type="match status" value="1"/>
</dbReference>
<evidence type="ECO:0000256" key="1">
    <source>
        <dbReference type="ARBA" id="ARBA00004117"/>
    </source>
</evidence>
<comment type="similarity">
    <text evidence="2 4">Belongs to the flagella basal body rod proteins family.</text>
</comment>
<dbReference type="Pfam" id="PF22692">
    <property type="entry name" value="LlgE_F_G_D1"/>
    <property type="match status" value="1"/>
</dbReference>
<evidence type="ECO:0000256" key="3">
    <source>
        <dbReference type="ARBA" id="ARBA00023143"/>
    </source>
</evidence>
<keyword evidence="8" id="KW-0966">Cell projection</keyword>
<feature type="domain" description="Flagellar basal-body/hook protein C-terminal" evidence="6">
    <location>
        <begin position="190"/>
        <end position="231"/>
    </location>
</feature>
<dbReference type="PROSITE" id="PS00588">
    <property type="entry name" value="FLAGELLA_BB_ROD"/>
    <property type="match status" value="1"/>
</dbReference>
<dbReference type="PANTHER" id="PTHR30435:SF19">
    <property type="entry name" value="FLAGELLAR BASAL-BODY ROD PROTEIN FLGG"/>
    <property type="match status" value="1"/>
</dbReference>
<feature type="domain" description="Flagellar basal body rod protein N-terminal" evidence="5">
    <location>
        <begin position="9"/>
        <end position="35"/>
    </location>
</feature>
<dbReference type="InterPro" id="IPR012836">
    <property type="entry name" value="FlgF"/>
</dbReference>
<name>A0ABU3VK80_9RHOB</name>
<evidence type="ECO:0000313" key="9">
    <source>
        <dbReference type="Proteomes" id="UP001255416"/>
    </source>
</evidence>
<evidence type="ECO:0000259" key="5">
    <source>
        <dbReference type="Pfam" id="PF00460"/>
    </source>
</evidence>
<evidence type="ECO:0000259" key="6">
    <source>
        <dbReference type="Pfam" id="PF06429"/>
    </source>
</evidence>
<dbReference type="RefSeq" id="WP_316781773.1">
    <property type="nucleotide sequence ID" value="NZ_JASMWN010000026.1"/>
</dbReference>
<dbReference type="InterPro" id="IPR010930">
    <property type="entry name" value="Flg_bb/hook_C_dom"/>
</dbReference>
<organism evidence="8 9">
    <name type="scientific">Sedimentitalea todarodis</name>
    <dbReference type="NCBI Taxonomy" id="1631240"/>
    <lineage>
        <taxon>Bacteria</taxon>
        <taxon>Pseudomonadati</taxon>
        <taxon>Pseudomonadota</taxon>
        <taxon>Alphaproteobacteria</taxon>
        <taxon>Rhodobacterales</taxon>
        <taxon>Paracoccaceae</taxon>
        <taxon>Sedimentitalea</taxon>
    </lineage>
</organism>
<dbReference type="NCBIfam" id="NF009332">
    <property type="entry name" value="PRK12690.1"/>
    <property type="match status" value="1"/>
</dbReference>
<evidence type="ECO:0000256" key="2">
    <source>
        <dbReference type="ARBA" id="ARBA00009677"/>
    </source>
</evidence>
<accession>A0ABU3VK80</accession>
<dbReference type="SUPFAM" id="SSF117143">
    <property type="entry name" value="Flagellar hook protein flgE"/>
    <property type="match status" value="1"/>
</dbReference>
<keyword evidence="9" id="KW-1185">Reference proteome</keyword>
<dbReference type="Pfam" id="PF06429">
    <property type="entry name" value="Flg_bbr_C"/>
    <property type="match status" value="1"/>
</dbReference>
<protein>
    <recommendedName>
        <fullName evidence="4">Flagellar basal-body rod protein FlgF</fullName>
    </recommendedName>
</protein>
<comment type="subcellular location">
    <subcellularLocation>
        <location evidence="1 4">Bacterial flagellum basal body</location>
    </subcellularLocation>
</comment>
<gene>
    <name evidence="8" type="ORF">QO231_22385</name>
</gene>
<dbReference type="Proteomes" id="UP001255416">
    <property type="component" value="Unassembled WGS sequence"/>
</dbReference>